<dbReference type="NCBIfam" id="TIGR02476">
    <property type="entry name" value="BluB"/>
    <property type="match status" value="1"/>
</dbReference>
<dbReference type="GO" id="GO:0102919">
    <property type="term" value="F:5,6-dimethylbenzimidazole synthase activity"/>
    <property type="evidence" value="ECO:0007669"/>
    <property type="project" value="UniProtKB-EC"/>
</dbReference>
<name>A0A5C1NHR9_9GAMM</name>
<evidence type="ECO:0000256" key="3">
    <source>
        <dbReference type="ARBA" id="ARBA00022643"/>
    </source>
</evidence>
<accession>A0A5C1NHR9</accession>
<dbReference type="Gene3D" id="3.40.109.10">
    <property type="entry name" value="NADH Oxidase"/>
    <property type="match status" value="1"/>
</dbReference>
<evidence type="ECO:0000256" key="9">
    <source>
        <dbReference type="ARBA" id="ARBA00061097"/>
    </source>
</evidence>
<evidence type="ECO:0000256" key="2">
    <source>
        <dbReference type="ARBA" id="ARBA00022630"/>
    </source>
</evidence>
<dbReference type="PANTHER" id="PTHR23026:SF90">
    <property type="entry name" value="IODOTYROSINE DEIODINASE 1"/>
    <property type="match status" value="1"/>
</dbReference>
<dbReference type="Proteomes" id="UP000324285">
    <property type="component" value="Chromosome"/>
</dbReference>
<dbReference type="InterPro" id="IPR029479">
    <property type="entry name" value="Nitroreductase"/>
</dbReference>
<comment type="subunit">
    <text evidence="1">Homooctamer.</text>
</comment>
<keyword evidence="14" id="KW-1185">Reference proteome</keyword>
<dbReference type="EC" id="1.13.11.79" evidence="10"/>
<evidence type="ECO:0000256" key="6">
    <source>
        <dbReference type="ARBA" id="ARBA00023002"/>
    </source>
</evidence>
<proteinExistence type="inferred from homology"/>
<reference evidence="13" key="1">
    <citation type="submission" date="2021-02" db="EMBL/GenBank/DDBJ databases">
        <title>Strain Y2R2, a novel species of the genus Halomonas.</title>
        <authorList>
            <person name="Huang H."/>
        </authorList>
    </citation>
    <scope>NUCLEOTIDE SEQUENCE</scope>
    <source>
        <strain evidence="13">Y2R2</strain>
    </source>
</reference>
<evidence type="ECO:0000256" key="1">
    <source>
        <dbReference type="ARBA" id="ARBA00011823"/>
    </source>
</evidence>
<dbReference type="FunFam" id="3.40.109.10:FF:000013">
    <property type="entry name" value="5,6-dimethylbenzimidazole synthase"/>
    <property type="match status" value="1"/>
</dbReference>
<evidence type="ECO:0000256" key="10">
    <source>
        <dbReference type="ARBA" id="ARBA00066311"/>
    </source>
</evidence>
<feature type="domain" description="Nitroreductase" evidence="12">
    <location>
        <begin position="20"/>
        <end position="187"/>
    </location>
</feature>
<keyword evidence="3" id="KW-0288">FMN</keyword>
<evidence type="ECO:0000313" key="14">
    <source>
        <dbReference type="Proteomes" id="UP000324285"/>
    </source>
</evidence>
<dbReference type="AlphaFoldDB" id="A0A5C1NHR9"/>
<evidence type="ECO:0000256" key="8">
    <source>
        <dbReference type="ARBA" id="ARBA00051314"/>
    </source>
</evidence>
<evidence type="ECO:0000256" key="5">
    <source>
        <dbReference type="ARBA" id="ARBA00022857"/>
    </source>
</evidence>
<keyword evidence="2" id="KW-0285">Flavoprotein</keyword>
<dbReference type="KEGG" id="hbh:E4T21_09050"/>
<evidence type="ECO:0000259" key="12">
    <source>
        <dbReference type="Pfam" id="PF00881"/>
    </source>
</evidence>
<dbReference type="EMBL" id="CP038437">
    <property type="protein sequence ID" value="QEM81675.1"/>
    <property type="molecule type" value="Genomic_DNA"/>
</dbReference>
<dbReference type="InterPro" id="IPR000415">
    <property type="entry name" value="Nitroreductase-like"/>
</dbReference>
<evidence type="ECO:0000313" key="13">
    <source>
        <dbReference type="EMBL" id="QEM81675.1"/>
    </source>
</evidence>
<dbReference type="RefSeq" id="WP_149284686.1">
    <property type="nucleotide sequence ID" value="NZ_CP038437.2"/>
</dbReference>
<gene>
    <name evidence="13" type="primary">bluB</name>
    <name evidence="13" type="ORF">E4T21_09050</name>
</gene>
<dbReference type="InterPro" id="IPR012825">
    <property type="entry name" value="BluB"/>
</dbReference>
<dbReference type="CDD" id="cd02145">
    <property type="entry name" value="BluB"/>
    <property type="match status" value="1"/>
</dbReference>
<keyword evidence="5" id="KW-0521">NADP</keyword>
<dbReference type="OrthoDB" id="9773807at2"/>
<dbReference type="GO" id="GO:0009236">
    <property type="term" value="P:cobalamin biosynthetic process"/>
    <property type="evidence" value="ECO:0007669"/>
    <property type="project" value="UniProtKB-ARBA"/>
</dbReference>
<dbReference type="SUPFAM" id="SSF55469">
    <property type="entry name" value="FMN-dependent nitroreductase-like"/>
    <property type="match status" value="1"/>
</dbReference>
<evidence type="ECO:0000256" key="7">
    <source>
        <dbReference type="ARBA" id="ARBA00023027"/>
    </source>
</evidence>
<organism evidence="13 14">
    <name type="scientific">Halomonas binhaiensis</name>
    <dbReference type="NCBI Taxonomy" id="2562282"/>
    <lineage>
        <taxon>Bacteria</taxon>
        <taxon>Pseudomonadati</taxon>
        <taxon>Pseudomonadota</taxon>
        <taxon>Gammaproteobacteria</taxon>
        <taxon>Oceanospirillales</taxon>
        <taxon>Halomonadaceae</taxon>
        <taxon>Halomonas</taxon>
    </lineage>
</organism>
<evidence type="ECO:0000256" key="4">
    <source>
        <dbReference type="ARBA" id="ARBA00022741"/>
    </source>
</evidence>
<keyword evidence="6 13" id="KW-0560">Oxidoreductase</keyword>
<dbReference type="InterPro" id="IPR050627">
    <property type="entry name" value="Nitroreductase/BluB"/>
</dbReference>
<sequence>MSAPENRFSDVERQGLYRAIRERRDVRSQFLPDPVPPDVFARLLQAAHHAPSVGFMQPWDFIVIESLEVRRAVKAIFQQENRKASENYAGDQAALYRGLKLEGILESPLNLCITCDRRRGGAHVLGRNSIVETDLFSTCLAVQNLWLAARAEGIGIGWVSILDQEQLAKVLRLPDEVYPVAYLCLGYVSEFLPRPELEVKGWRSRLPLQELVHGDQWGQTLENDLLESMLMNEHDAR</sequence>
<comment type="catalytic activity">
    <reaction evidence="8">
        <text>FMNH2 + O2 = dialurate + 5,6-dimethylbenzimidazole + D-erythrose 4-phosphate + H(+)</text>
        <dbReference type="Rhea" id="RHEA:27345"/>
        <dbReference type="ChEBI" id="CHEBI:15378"/>
        <dbReference type="ChEBI" id="CHEBI:15379"/>
        <dbReference type="ChEBI" id="CHEBI:15890"/>
        <dbReference type="ChEBI" id="CHEBI:16897"/>
        <dbReference type="ChEBI" id="CHEBI:57618"/>
        <dbReference type="ChEBI" id="CHEBI:140629"/>
        <dbReference type="EC" id="1.13.11.79"/>
    </reaction>
</comment>
<dbReference type="PANTHER" id="PTHR23026">
    <property type="entry name" value="NADPH NITROREDUCTASE"/>
    <property type="match status" value="1"/>
</dbReference>
<keyword evidence="4" id="KW-0547">Nucleotide-binding</keyword>
<protein>
    <recommendedName>
        <fullName evidence="11">5,6-dimethylbenzimidazole synthase</fullName>
        <ecNumber evidence="10">1.13.11.79</ecNumber>
    </recommendedName>
</protein>
<dbReference type="GO" id="GO:0000166">
    <property type="term" value="F:nucleotide binding"/>
    <property type="evidence" value="ECO:0007669"/>
    <property type="project" value="UniProtKB-KW"/>
</dbReference>
<evidence type="ECO:0000256" key="11">
    <source>
        <dbReference type="ARBA" id="ARBA00068702"/>
    </source>
</evidence>
<dbReference type="Pfam" id="PF00881">
    <property type="entry name" value="Nitroreductase"/>
    <property type="match status" value="1"/>
</dbReference>
<keyword evidence="7" id="KW-0520">NAD</keyword>
<comment type="similarity">
    <text evidence="9">Belongs to the BluB family.</text>
</comment>